<evidence type="ECO:0000256" key="3">
    <source>
        <dbReference type="ARBA" id="ARBA00022692"/>
    </source>
</evidence>
<keyword evidence="4 6" id="KW-1133">Transmembrane helix</keyword>
<dbReference type="GO" id="GO:0022857">
    <property type="term" value="F:transmembrane transporter activity"/>
    <property type="evidence" value="ECO:0007669"/>
    <property type="project" value="InterPro"/>
</dbReference>
<dbReference type="InterPro" id="IPR052983">
    <property type="entry name" value="MFS_Riboflavin_Transporter"/>
</dbReference>
<feature type="transmembrane region" description="Helical" evidence="6">
    <location>
        <begin position="440"/>
        <end position="462"/>
    </location>
</feature>
<evidence type="ECO:0000256" key="6">
    <source>
        <dbReference type="SAM" id="Phobius"/>
    </source>
</evidence>
<protein>
    <recommendedName>
        <fullName evidence="9">Major facilitator superfamily (MFS) profile domain-containing protein</fullName>
    </recommendedName>
</protein>
<feature type="transmembrane region" description="Helical" evidence="6">
    <location>
        <begin position="376"/>
        <end position="399"/>
    </location>
</feature>
<feature type="transmembrane region" description="Helical" evidence="6">
    <location>
        <begin position="343"/>
        <end position="364"/>
    </location>
</feature>
<keyword evidence="2" id="KW-0813">Transport</keyword>
<keyword evidence="8" id="KW-1185">Reference proteome</keyword>
<dbReference type="InterPro" id="IPR036259">
    <property type="entry name" value="MFS_trans_sf"/>
</dbReference>
<evidence type="ECO:0000256" key="4">
    <source>
        <dbReference type="ARBA" id="ARBA00022989"/>
    </source>
</evidence>
<dbReference type="EMBL" id="SJOL01009743">
    <property type="protein sequence ID" value="TGZ55984.1"/>
    <property type="molecule type" value="Genomic_DNA"/>
</dbReference>
<accession>A0A4V3SC96</accession>
<reference evidence="7 8" key="1">
    <citation type="journal article" date="2019" name="BMC Genomics">
        <title>New insights from Opisthorchis felineus genome: update on genomics of the epidemiologically important liver flukes.</title>
        <authorList>
            <person name="Ershov N.I."/>
            <person name="Mordvinov V.A."/>
            <person name="Prokhortchouk E.B."/>
            <person name="Pakharukova M.Y."/>
            <person name="Gunbin K.V."/>
            <person name="Ustyantsev K."/>
            <person name="Genaev M.A."/>
            <person name="Blinov A.G."/>
            <person name="Mazur A."/>
            <person name="Boulygina E."/>
            <person name="Tsygankova S."/>
            <person name="Khrameeva E."/>
            <person name="Chekanov N."/>
            <person name="Fan G."/>
            <person name="Xiao A."/>
            <person name="Zhang H."/>
            <person name="Xu X."/>
            <person name="Yang H."/>
            <person name="Solovyev V."/>
            <person name="Lee S.M."/>
            <person name="Liu X."/>
            <person name="Afonnikov D.A."/>
            <person name="Skryabin K.G."/>
        </authorList>
    </citation>
    <scope>NUCLEOTIDE SEQUENCE [LARGE SCALE GENOMIC DNA]</scope>
    <source>
        <strain evidence="7">AK-0245</strain>
        <tissue evidence="7">Whole organism</tissue>
    </source>
</reference>
<organism evidence="7 8">
    <name type="scientific">Opisthorchis felineus</name>
    <dbReference type="NCBI Taxonomy" id="147828"/>
    <lineage>
        <taxon>Eukaryota</taxon>
        <taxon>Metazoa</taxon>
        <taxon>Spiralia</taxon>
        <taxon>Lophotrochozoa</taxon>
        <taxon>Platyhelminthes</taxon>
        <taxon>Trematoda</taxon>
        <taxon>Digenea</taxon>
        <taxon>Opisthorchiida</taxon>
        <taxon>Opisthorchiata</taxon>
        <taxon>Opisthorchiidae</taxon>
        <taxon>Opisthorchis</taxon>
    </lineage>
</organism>
<proteinExistence type="predicted"/>
<feature type="transmembrane region" description="Helical" evidence="6">
    <location>
        <begin position="316"/>
        <end position="336"/>
    </location>
</feature>
<dbReference type="Pfam" id="PF07690">
    <property type="entry name" value="MFS_1"/>
    <property type="match status" value="1"/>
</dbReference>
<keyword evidence="5 6" id="KW-0472">Membrane</keyword>
<feature type="transmembrane region" description="Helical" evidence="6">
    <location>
        <begin position="80"/>
        <end position="102"/>
    </location>
</feature>
<dbReference type="PANTHER" id="PTHR43385">
    <property type="entry name" value="RIBOFLAVIN TRANSPORTER RIBJ"/>
    <property type="match status" value="1"/>
</dbReference>
<evidence type="ECO:0000256" key="1">
    <source>
        <dbReference type="ARBA" id="ARBA00004141"/>
    </source>
</evidence>
<feature type="transmembrane region" description="Helical" evidence="6">
    <location>
        <begin position="108"/>
        <end position="132"/>
    </location>
</feature>
<feature type="transmembrane region" description="Helical" evidence="6">
    <location>
        <begin position="54"/>
        <end position="73"/>
    </location>
</feature>
<comment type="caution">
    <text evidence="7">The sequence shown here is derived from an EMBL/GenBank/DDBJ whole genome shotgun (WGS) entry which is preliminary data.</text>
</comment>
<dbReference type="PANTHER" id="PTHR43385:SF1">
    <property type="entry name" value="RIBOFLAVIN TRANSPORTER RIBJ"/>
    <property type="match status" value="1"/>
</dbReference>
<gene>
    <name evidence="7" type="ORF">CRM22_010238</name>
</gene>
<evidence type="ECO:0008006" key="9">
    <source>
        <dbReference type="Google" id="ProtNLM"/>
    </source>
</evidence>
<name>A0A4V3SC96_OPIFE</name>
<dbReference type="Gene3D" id="1.20.1250.20">
    <property type="entry name" value="MFS general substrate transporter like domains"/>
    <property type="match status" value="2"/>
</dbReference>
<evidence type="ECO:0000256" key="2">
    <source>
        <dbReference type="ARBA" id="ARBA00022448"/>
    </source>
</evidence>
<feature type="transmembrane region" description="Helical" evidence="6">
    <location>
        <begin position="284"/>
        <end position="304"/>
    </location>
</feature>
<feature type="transmembrane region" description="Helical" evidence="6">
    <location>
        <begin position="194"/>
        <end position="213"/>
    </location>
</feature>
<evidence type="ECO:0000256" key="5">
    <source>
        <dbReference type="ARBA" id="ARBA00023136"/>
    </source>
</evidence>
<keyword evidence="3 6" id="KW-0812">Transmembrane</keyword>
<feature type="transmembrane region" description="Helical" evidence="6">
    <location>
        <begin position="411"/>
        <end position="434"/>
    </location>
</feature>
<dbReference type="GO" id="GO:0016020">
    <property type="term" value="C:membrane"/>
    <property type="evidence" value="ECO:0007669"/>
    <property type="project" value="UniProtKB-SubCell"/>
</dbReference>
<evidence type="ECO:0000313" key="8">
    <source>
        <dbReference type="Proteomes" id="UP000308267"/>
    </source>
</evidence>
<dbReference type="InterPro" id="IPR011701">
    <property type="entry name" value="MFS"/>
</dbReference>
<dbReference type="Proteomes" id="UP000308267">
    <property type="component" value="Unassembled WGS sequence"/>
</dbReference>
<feature type="transmembrane region" description="Helical" evidence="6">
    <location>
        <begin position="144"/>
        <end position="163"/>
    </location>
</feature>
<dbReference type="AlphaFoldDB" id="A0A4V3SC96"/>
<comment type="subcellular location">
    <subcellularLocation>
        <location evidence="1">Membrane</location>
        <topology evidence="1">Multi-pass membrane protein</topology>
    </subcellularLocation>
</comment>
<feature type="transmembrane region" description="Helical" evidence="6">
    <location>
        <begin position="12"/>
        <end position="34"/>
    </location>
</feature>
<sequence>MKQETKYNIQGCLAIFGGTLIHFTLGHFYTIANMVPYIMGYTKARVQKDVNDGLTIWLSALALCVQGICMPIGGMIAKKIGFRIVVGVSCIFESVGVLLTYFTIQKTFYGVIVTYALLNGAGLGLGYSVVIAVATSWFPARRGLVSGLVVGGFGLGALIFTPIQTAYINPDNVKVDNVTREFTDPVLLDRVPNVFLLLGGLLLGLQTVGFILLRPRPTMTEKPEDQELDEQKEPLSAQAEVSNCAQRMEKTGSKTNLESTKGQSDPIREDNLVPSQVLRHRDFYLLWIVMFCDIIPITIITSAYKYFGQTYISDDRALSAVATISALFNSGGRMMWGAIVDRISFKIPTCCMLAMWSFILFTFPHLKYLEEDTLKVFYGIWICLLFVCISGVFSIMPTATGSLFGPANMAVNYGLVYSAVSVGTLVCALVSTFVSSKGAYVVQFTSCGFICLIGHLLSNMFIKSTGCEGMTLRRMDVSGAVQQDQ</sequence>
<evidence type="ECO:0000313" key="7">
    <source>
        <dbReference type="EMBL" id="TGZ55984.1"/>
    </source>
</evidence>
<dbReference type="SUPFAM" id="SSF103473">
    <property type="entry name" value="MFS general substrate transporter"/>
    <property type="match status" value="1"/>
</dbReference>
<dbReference type="OrthoDB" id="410267at2759"/>